<gene>
    <name evidence="2" type="ORF">EOE18_05395</name>
</gene>
<keyword evidence="3" id="KW-1185">Reference proteome</keyword>
<sequence>MVRQSRLKVFFDGGCQPNPGAMEVAVVVRGQSYFFDDLGHGTHNDAEWLALIKALEVAQGLGTEAFDLIGDAAMVIAQANGTGSCPAALCHHREQFLALTASNAPTRIRWIGRAQNLAGIALEKRRAGRRQSSSAL</sequence>
<dbReference type="EMBL" id="SACO01000003">
    <property type="protein sequence ID" value="RVU06270.1"/>
    <property type="molecule type" value="Genomic_DNA"/>
</dbReference>
<dbReference type="GO" id="GO:0003676">
    <property type="term" value="F:nucleic acid binding"/>
    <property type="evidence" value="ECO:0007669"/>
    <property type="project" value="InterPro"/>
</dbReference>
<evidence type="ECO:0000259" key="1">
    <source>
        <dbReference type="Pfam" id="PF13456"/>
    </source>
</evidence>
<dbReference type="Proteomes" id="UP000282837">
    <property type="component" value="Unassembled WGS sequence"/>
</dbReference>
<dbReference type="GO" id="GO:0003964">
    <property type="term" value="F:RNA-directed DNA polymerase activity"/>
    <property type="evidence" value="ECO:0007669"/>
    <property type="project" value="UniProtKB-KW"/>
</dbReference>
<keyword evidence="2" id="KW-0808">Transferase</keyword>
<dbReference type="AlphaFoldDB" id="A0A3S3TQH7"/>
<accession>A0A3S3TQH7</accession>
<keyword evidence="2" id="KW-0695">RNA-directed DNA polymerase</keyword>
<dbReference type="GO" id="GO:0004523">
    <property type="term" value="F:RNA-DNA hybrid ribonuclease activity"/>
    <property type="evidence" value="ECO:0007669"/>
    <property type="project" value="InterPro"/>
</dbReference>
<reference evidence="2 3" key="1">
    <citation type="submission" date="2019-01" db="EMBL/GenBank/DDBJ databases">
        <authorList>
            <person name="Chen W.-M."/>
        </authorList>
    </citation>
    <scope>NUCLEOTIDE SEQUENCE [LARGE SCALE GENOMIC DNA]</scope>
    <source>
        <strain evidence="2 3">FSY-9</strain>
    </source>
</reference>
<dbReference type="SUPFAM" id="SSF53098">
    <property type="entry name" value="Ribonuclease H-like"/>
    <property type="match status" value="1"/>
</dbReference>
<dbReference type="Gene3D" id="3.30.420.10">
    <property type="entry name" value="Ribonuclease H-like superfamily/Ribonuclease H"/>
    <property type="match status" value="1"/>
</dbReference>
<dbReference type="InterPro" id="IPR036397">
    <property type="entry name" value="RNaseH_sf"/>
</dbReference>
<proteinExistence type="predicted"/>
<protein>
    <submittedName>
        <fullName evidence="2">Reverse transcriptase-like protein</fullName>
    </submittedName>
</protein>
<comment type="caution">
    <text evidence="2">The sequence shown here is derived from an EMBL/GenBank/DDBJ whole genome shotgun (WGS) entry which is preliminary data.</text>
</comment>
<feature type="domain" description="RNase H type-1" evidence="1">
    <location>
        <begin position="11"/>
        <end position="118"/>
    </location>
</feature>
<evidence type="ECO:0000313" key="2">
    <source>
        <dbReference type="EMBL" id="RVU06270.1"/>
    </source>
</evidence>
<organism evidence="2 3">
    <name type="scientific">Novosphingobium umbonatum</name>
    <dbReference type="NCBI Taxonomy" id="1908524"/>
    <lineage>
        <taxon>Bacteria</taxon>
        <taxon>Pseudomonadati</taxon>
        <taxon>Pseudomonadota</taxon>
        <taxon>Alphaproteobacteria</taxon>
        <taxon>Sphingomonadales</taxon>
        <taxon>Sphingomonadaceae</taxon>
        <taxon>Novosphingobium</taxon>
    </lineage>
</organism>
<name>A0A3S3TQH7_9SPHN</name>
<dbReference type="InterPro" id="IPR002156">
    <property type="entry name" value="RNaseH_domain"/>
</dbReference>
<dbReference type="OrthoDB" id="7508517at2"/>
<evidence type="ECO:0000313" key="3">
    <source>
        <dbReference type="Proteomes" id="UP000282837"/>
    </source>
</evidence>
<keyword evidence="2" id="KW-0548">Nucleotidyltransferase</keyword>
<dbReference type="InterPro" id="IPR012337">
    <property type="entry name" value="RNaseH-like_sf"/>
</dbReference>
<dbReference type="Pfam" id="PF13456">
    <property type="entry name" value="RVT_3"/>
    <property type="match status" value="1"/>
</dbReference>
<dbReference type="RefSeq" id="WP_127707001.1">
    <property type="nucleotide sequence ID" value="NZ_SACO01000003.1"/>
</dbReference>